<dbReference type="InterPro" id="IPR008995">
    <property type="entry name" value="Mo/tungstate-bd_C_term_dom"/>
</dbReference>
<dbReference type="InterPro" id="IPR047641">
    <property type="entry name" value="ABC_transpr_MalK/UgpC-like"/>
</dbReference>
<dbReference type="SUPFAM" id="SSF52540">
    <property type="entry name" value="P-loop containing nucleoside triphosphate hydrolases"/>
    <property type="match status" value="1"/>
</dbReference>
<comment type="caution">
    <text evidence="5">The sequence shown here is derived from an EMBL/GenBank/DDBJ whole genome shotgun (WGS) entry which is preliminary data.</text>
</comment>
<dbReference type="PROSITE" id="PS00211">
    <property type="entry name" value="ABC_TRANSPORTER_1"/>
    <property type="match status" value="1"/>
</dbReference>
<dbReference type="CDD" id="cd03301">
    <property type="entry name" value="ABC_MalK_N"/>
    <property type="match status" value="1"/>
</dbReference>
<dbReference type="InterPro" id="IPR017871">
    <property type="entry name" value="ABC_transporter-like_CS"/>
</dbReference>
<dbReference type="InterPro" id="IPR013611">
    <property type="entry name" value="Transp-assoc_OB_typ2"/>
</dbReference>
<keyword evidence="1" id="KW-0813">Transport</keyword>
<keyword evidence="6" id="KW-1185">Reference proteome</keyword>
<gene>
    <name evidence="5" type="ORF">FN960_06695</name>
</gene>
<dbReference type="InterPro" id="IPR015855">
    <property type="entry name" value="ABC_transpr_MalK-like"/>
</dbReference>
<dbReference type="Pfam" id="PF08402">
    <property type="entry name" value="TOBE_2"/>
    <property type="match status" value="1"/>
</dbReference>
<dbReference type="SMART" id="SM00382">
    <property type="entry name" value="AAA"/>
    <property type="match status" value="1"/>
</dbReference>
<dbReference type="InterPro" id="IPR003593">
    <property type="entry name" value="AAA+_ATPase"/>
</dbReference>
<evidence type="ECO:0000313" key="6">
    <source>
        <dbReference type="Proteomes" id="UP000318521"/>
    </source>
</evidence>
<dbReference type="GO" id="GO:0008643">
    <property type="term" value="P:carbohydrate transport"/>
    <property type="evidence" value="ECO:0007669"/>
    <property type="project" value="InterPro"/>
</dbReference>
<evidence type="ECO:0000259" key="4">
    <source>
        <dbReference type="PROSITE" id="PS50893"/>
    </source>
</evidence>
<dbReference type="InterPro" id="IPR003439">
    <property type="entry name" value="ABC_transporter-like_ATP-bd"/>
</dbReference>
<keyword evidence="2" id="KW-0547">Nucleotide-binding</keyword>
<dbReference type="Proteomes" id="UP000318521">
    <property type="component" value="Unassembled WGS sequence"/>
</dbReference>
<dbReference type="PANTHER" id="PTHR43875:SF1">
    <property type="entry name" value="OSMOPROTECTIVE COMPOUNDS UPTAKE ATP-BINDING PROTEIN GGTA"/>
    <property type="match status" value="1"/>
</dbReference>
<dbReference type="Gene3D" id="2.40.50.140">
    <property type="entry name" value="Nucleic acid-binding proteins"/>
    <property type="match status" value="1"/>
</dbReference>
<dbReference type="FunFam" id="3.40.50.300:FF:000042">
    <property type="entry name" value="Maltose/maltodextrin ABC transporter, ATP-binding protein"/>
    <property type="match status" value="1"/>
</dbReference>
<dbReference type="GO" id="GO:0016887">
    <property type="term" value="F:ATP hydrolysis activity"/>
    <property type="evidence" value="ECO:0007669"/>
    <property type="project" value="InterPro"/>
</dbReference>
<dbReference type="RefSeq" id="WP_143847917.1">
    <property type="nucleotide sequence ID" value="NZ_VLXZ01000003.1"/>
</dbReference>
<dbReference type="AlphaFoldDB" id="A0A554A145"/>
<accession>A0A554A145</accession>
<sequence length="355" mass="39832">MGKIVIRNLEKSYDNQKPVVQDFSLSIQEREFIVFVGPSGCGKTTTLRMIAGLEEISNGELEIDGRNMNRARPKERRVAMVFQNYALFPYMTVFDNLAYGLKMRKVPMQKIIKEVHSVAELLGLSPLLDRKPKALSGGQKQRVALGRAVLRGSEILLMDEPLSNLDAKLRVQMRAEITRLHKKLNTTTIYVTHDQTEAMTMASRIVVLKDGLIQQIGSPMDVYTHPANLFVARFLGSPPMNVIVGKVMSYGVRISQSQIIKTTNAIPEEVRGNEILVGVRPEHIQIVETEGLEVVVEYTEQTGIHLFATLNTGEDKIIARLPGATNVKLGDQIRVCFQEQQCRFFDPVTEEALKL</sequence>
<dbReference type="Gene3D" id="3.40.50.300">
    <property type="entry name" value="P-loop containing nucleotide triphosphate hydrolases"/>
    <property type="match status" value="1"/>
</dbReference>
<dbReference type="GO" id="GO:0140359">
    <property type="term" value="F:ABC-type transporter activity"/>
    <property type="evidence" value="ECO:0007669"/>
    <property type="project" value="InterPro"/>
</dbReference>
<name>A0A554A145_9BACI</name>
<proteinExistence type="predicted"/>
<evidence type="ECO:0000256" key="3">
    <source>
        <dbReference type="ARBA" id="ARBA00022840"/>
    </source>
</evidence>
<dbReference type="SUPFAM" id="SSF50331">
    <property type="entry name" value="MOP-like"/>
    <property type="match status" value="1"/>
</dbReference>
<dbReference type="PROSITE" id="PS50893">
    <property type="entry name" value="ABC_TRANSPORTER_2"/>
    <property type="match status" value="1"/>
</dbReference>
<dbReference type="Gene3D" id="2.40.50.100">
    <property type="match status" value="1"/>
</dbReference>
<dbReference type="OrthoDB" id="9802264at2"/>
<keyword evidence="3 5" id="KW-0067">ATP-binding</keyword>
<dbReference type="GO" id="GO:0055052">
    <property type="term" value="C:ATP-binding cassette (ABC) transporter complex, substrate-binding subunit-containing"/>
    <property type="evidence" value="ECO:0007669"/>
    <property type="project" value="TreeGrafter"/>
</dbReference>
<dbReference type="NCBIfam" id="NF008653">
    <property type="entry name" value="PRK11650.1"/>
    <property type="match status" value="1"/>
</dbReference>
<protein>
    <submittedName>
        <fullName evidence="5">ABC transporter ATP-binding protein</fullName>
    </submittedName>
</protein>
<dbReference type="PANTHER" id="PTHR43875">
    <property type="entry name" value="MALTODEXTRIN IMPORT ATP-BINDING PROTEIN MSMX"/>
    <property type="match status" value="1"/>
</dbReference>
<evidence type="ECO:0000256" key="1">
    <source>
        <dbReference type="ARBA" id="ARBA00022448"/>
    </source>
</evidence>
<dbReference type="InterPro" id="IPR012340">
    <property type="entry name" value="NA-bd_OB-fold"/>
</dbReference>
<evidence type="ECO:0000313" key="5">
    <source>
        <dbReference type="EMBL" id="TSB47418.1"/>
    </source>
</evidence>
<feature type="domain" description="ABC transporter" evidence="4">
    <location>
        <begin position="4"/>
        <end position="235"/>
    </location>
</feature>
<dbReference type="GO" id="GO:0005524">
    <property type="term" value="F:ATP binding"/>
    <property type="evidence" value="ECO:0007669"/>
    <property type="project" value="UniProtKB-KW"/>
</dbReference>
<evidence type="ECO:0000256" key="2">
    <source>
        <dbReference type="ARBA" id="ARBA00022741"/>
    </source>
</evidence>
<dbReference type="InterPro" id="IPR027417">
    <property type="entry name" value="P-loop_NTPase"/>
</dbReference>
<dbReference type="Pfam" id="PF00005">
    <property type="entry name" value="ABC_tran"/>
    <property type="match status" value="1"/>
</dbReference>
<dbReference type="EMBL" id="VLXZ01000003">
    <property type="protein sequence ID" value="TSB47418.1"/>
    <property type="molecule type" value="Genomic_DNA"/>
</dbReference>
<organism evidence="5 6">
    <name type="scientific">Alkalicoccobacillus porphyridii</name>
    <dbReference type="NCBI Taxonomy" id="2597270"/>
    <lineage>
        <taxon>Bacteria</taxon>
        <taxon>Bacillati</taxon>
        <taxon>Bacillota</taxon>
        <taxon>Bacilli</taxon>
        <taxon>Bacillales</taxon>
        <taxon>Bacillaceae</taxon>
        <taxon>Alkalicoccobacillus</taxon>
    </lineage>
</organism>
<reference evidence="5 6" key="1">
    <citation type="submission" date="2019-07" db="EMBL/GenBank/DDBJ databases">
        <authorList>
            <person name="Park Y.J."/>
            <person name="Jeong S.E."/>
            <person name="Jung H.S."/>
        </authorList>
    </citation>
    <scope>NUCLEOTIDE SEQUENCE [LARGE SCALE GENOMIC DNA]</scope>
    <source>
        <strain evidence="6">P16(2019)</strain>
    </source>
</reference>